<evidence type="ECO:0000256" key="15">
    <source>
        <dbReference type="PIRSR" id="PIRSR600823-4"/>
    </source>
</evidence>
<proteinExistence type="inferred from homology"/>
<keyword evidence="11 16" id="KW-1015">Disulfide bond</keyword>
<reference evidence="19" key="2">
    <citation type="journal article" date="2023" name="Int. J. Mol. Sci.">
        <title>De Novo Assembly and Annotation of 11 Diverse Shrub Willow (Salix) Genomes Reveals Novel Gene Organization in Sex-Linked Regions.</title>
        <authorList>
            <person name="Hyden B."/>
            <person name="Feng K."/>
            <person name="Yates T.B."/>
            <person name="Jawdy S."/>
            <person name="Cereghino C."/>
            <person name="Smart L.B."/>
            <person name="Muchero W."/>
        </authorList>
    </citation>
    <scope>NUCLEOTIDE SEQUENCE</scope>
    <source>
        <tissue evidence="19">Shoot tip</tissue>
    </source>
</reference>
<keyword evidence="5 19" id="KW-0575">Peroxidase</keyword>
<evidence type="ECO:0000256" key="8">
    <source>
        <dbReference type="ARBA" id="ARBA00022837"/>
    </source>
</evidence>
<dbReference type="CDD" id="cd00693">
    <property type="entry name" value="secretory_peroxidase"/>
    <property type="match status" value="1"/>
</dbReference>
<evidence type="ECO:0000256" key="4">
    <source>
        <dbReference type="ARBA" id="ARBA00012313"/>
    </source>
</evidence>
<comment type="catalytic activity">
    <reaction evidence="1">
        <text>2 a phenolic donor + H2O2 = 2 a phenolic radical donor + 2 H2O</text>
        <dbReference type="Rhea" id="RHEA:56136"/>
        <dbReference type="ChEBI" id="CHEBI:15377"/>
        <dbReference type="ChEBI" id="CHEBI:16240"/>
        <dbReference type="ChEBI" id="CHEBI:139520"/>
        <dbReference type="ChEBI" id="CHEBI:139521"/>
        <dbReference type="EC" id="1.11.1.7"/>
    </reaction>
</comment>
<evidence type="ECO:0000256" key="17">
    <source>
        <dbReference type="SAM" id="Phobius"/>
    </source>
</evidence>
<organism evidence="19 20">
    <name type="scientific">Salix koriyanagi</name>
    <dbReference type="NCBI Taxonomy" id="2511006"/>
    <lineage>
        <taxon>Eukaryota</taxon>
        <taxon>Viridiplantae</taxon>
        <taxon>Streptophyta</taxon>
        <taxon>Embryophyta</taxon>
        <taxon>Tracheophyta</taxon>
        <taxon>Spermatophyta</taxon>
        <taxon>Magnoliopsida</taxon>
        <taxon>eudicotyledons</taxon>
        <taxon>Gunneridae</taxon>
        <taxon>Pentapetalae</taxon>
        <taxon>rosids</taxon>
        <taxon>fabids</taxon>
        <taxon>Malpighiales</taxon>
        <taxon>Salicaceae</taxon>
        <taxon>Saliceae</taxon>
        <taxon>Salix</taxon>
    </lineage>
</organism>
<dbReference type="Pfam" id="PF00141">
    <property type="entry name" value="peroxidase"/>
    <property type="match status" value="1"/>
</dbReference>
<dbReference type="SUPFAM" id="SSF48113">
    <property type="entry name" value="Heme-dependent peroxidases"/>
    <property type="match status" value="1"/>
</dbReference>
<dbReference type="Gene3D" id="1.10.520.10">
    <property type="match status" value="1"/>
</dbReference>
<dbReference type="PRINTS" id="PR00461">
    <property type="entry name" value="PLPEROXIDASE"/>
</dbReference>
<feature type="binding site" description="axial binding residue" evidence="14">
    <location>
        <position position="248"/>
    </location>
    <ligand>
        <name>heme b</name>
        <dbReference type="ChEBI" id="CHEBI:60344"/>
    </ligand>
    <ligandPart>
        <name>Fe</name>
        <dbReference type="ChEBI" id="CHEBI:18248"/>
    </ligandPart>
</feature>
<dbReference type="InterPro" id="IPR002016">
    <property type="entry name" value="Haem_peroxidase"/>
</dbReference>
<evidence type="ECO:0000256" key="13">
    <source>
        <dbReference type="PIRSR" id="PIRSR600823-2"/>
    </source>
</evidence>
<dbReference type="InterPro" id="IPR000823">
    <property type="entry name" value="Peroxidase_pln"/>
</dbReference>
<accession>A0A9Q0SVA7</accession>
<gene>
    <name evidence="19" type="ORF">OIU74_015675</name>
</gene>
<feature type="active site" description="Proton acceptor" evidence="12">
    <location>
        <position position="122"/>
    </location>
</feature>
<feature type="binding site" evidence="14">
    <location>
        <position position="130"/>
    </location>
    <ligand>
        <name>Ca(2+)</name>
        <dbReference type="ChEBI" id="CHEBI:29108"/>
        <label>1</label>
    </ligand>
</feature>
<dbReference type="GO" id="GO:0140825">
    <property type="term" value="F:lactoperoxidase activity"/>
    <property type="evidence" value="ECO:0007669"/>
    <property type="project" value="UniProtKB-EC"/>
</dbReference>
<keyword evidence="17" id="KW-0472">Membrane</keyword>
<feature type="domain" description="Plant heme peroxidase family profile" evidence="18">
    <location>
        <begin position="81"/>
        <end position="258"/>
    </location>
</feature>
<dbReference type="PANTHER" id="PTHR31235">
    <property type="entry name" value="PEROXIDASE 25-RELATED"/>
    <property type="match status" value="1"/>
</dbReference>
<dbReference type="EC" id="1.11.1.7" evidence="4"/>
<dbReference type="GO" id="GO:0042744">
    <property type="term" value="P:hydrogen peroxide catabolic process"/>
    <property type="evidence" value="ECO:0007669"/>
    <property type="project" value="InterPro"/>
</dbReference>
<dbReference type="GO" id="GO:0046872">
    <property type="term" value="F:metal ion binding"/>
    <property type="evidence" value="ECO:0007669"/>
    <property type="project" value="UniProtKB-KW"/>
</dbReference>
<keyword evidence="7 14" id="KW-0479">Metal-binding</keyword>
<evidence type="ECO:0000256" key="2">
    <source>
        <dbReference type="ARBA" id="ARBA00002322"/>
    </source>
</evidence>
<evidence type="ECO:0000256" key="12">
    <source>
        <dbReference type="PIRSR" id="PIRSR600823-1"/>
    </source>
</evidence>
<feature type="binding site" evidence="13">
    <location>
        <position position="218"/>
    </location>
    <ligand>
        <name>substrate</name>
    </ligand>
</feature>
<dbReference type="PROSITE" id="PS00435">
    <property type="entry name" value="PEROXIDASE_1"/>
    <property type="match status" value="1"/>
</dbReference>
<feature type="site" description="Transition state stabilizer" evidence="15">
    <location>
        <position position="118"/>
    </location>
</feature>
<feature type="binding site" evidence="14">
    <location>
        <position position="249"/>
    </location>
    <ligand>
        <name>Ca(2+)</name>
        <dbReference type="ChEBI" id="CHEBI:29108"/>
        <label>2</label>
    </ligand>
</feature>
<feature type="transmembrane region" description="Helical" evidence="17">
    <location>
        <begin position="58"/>
        <end position="76"/>
    </location>
</feature>
<name>A0A9Q0SVA7_9ROSI</name>
<evidence type="ECO:0000256" key="9">
    <source>
        <dbReference type="ARBA" id="ARBA00023002"/>
    </source>
</evidence>
<feature type="binding site" evidence="14">
    <location>
        <position position="144"/>
    </location>
    <ligand>
        <name>Ca(2+)</name>
        <dbReference type="ChEBI" id="CHEBI:29108"/>
        <label>1</label>
    </ligand>
</feature>
<feature type="binding site" evidence="14">
    <location>
        <position position="126"/>
    </location>
    <ligand>
        <name>Ca(2+)</name>
        <dbReference type="ChEBI" id="CHEBI:29108"/>
        <label>1</label>
    </ligand>
</feature>
<keyword evidence="9" id="KW-0560">Oxidoreductase</keyword>
<feature type="disulfide bond" evidence="16">
    <location>
        <begin position="124"/>
        <end position="129"/>
    </location>
</feature>
<comment type="cofactor">
    <cofactor evidence="14">
        <name>heme b</name>
        <dbReference type="ChEBI" id="CHEBI:60344"/>
    </cofactor>
    <text evidence="14">Binds 1 heme b (iron(II)-protoporphyrin IX) group per subunit.</text>
</comment>
<feature type="disulfide bond" evidence="16">
    <location>
        <begin position="91"/>
        <end position="170"/>
    </location>
</feature>
<keyword evidence="10 14" id="KW-0408">Iron</keyword>
<keyword evidence="17" id="KW-1133">Transmembrane helix</keyword>
<evidence type="ECO:0000256" key="7">
    <source>
        <dbReference type="ARBA" id="ARBA00022723"/>
    </source>
</evidence>
<evidence type="ECO:0000256" key="1">
    <source>
        <dbReference type="ARBA" id="ARBA00000189"/>
    </source>
</evidence>
<evidence type="ECO:0000256" key="6">
    <source>
        <dbReference type="ARBA" id="ARBA00022617"/>
    </source>
</evidence>
<dbReference type="Proteomes" id="UP001151752">
    <property type="component" value="Chromosome 17"/>
</dbReference>
<comment type="caution">
    <text evidence="19">The sequence shown here is derived from an EMBL/GenBank/DDBJ whole genome shotgun (WGS) entry which is preliminary data.</text>
</comment>
<feature type="binding site" evidence="14">
    <location>
        <position position="123"/>
    </location>
    <ligand>
        <name>Ca(2+)</name>
        <dbReference type="ChEBI" id="CHEBI:29108"/>
        <label>1</label>
    </ligand>
</feature>
<feature type="binding site" evidence="14">
    <location>
        <position position="128"/>
    </location>
    <ligand>
        <name>Ca(2+)</name>
        <dbReference type="ChEBI" id="CHEBI:29108"/>
        <label>1</label>
    </ligand>
</feature>
<dbReference type="GO" id="GO:0006979">
    <property type="term" value="P:response to oxidative stress"/>
    <property type="evidence" value="ECO:0007669"/>
    <property type="project" value="InterPro"/>
</dbReference>
<dbReference type="InterPro" id="IPR010255">
    <property type="entry name" value="Haem_peroxidase_sf"/>
</dbReference>
<protein>
    <recommendedName>
        <fullName evidence="4">peroxidase</fullName>
        <ecNumber evidence="4">1.11.1.7</ecNumber>
    </recommendedName>
</protein>
<comment type="similarity">
    <text evidence="3">Belongs to the peroxidase family. Ascorbate peroxidase subfamily.</text>
</comment>
<dbReference type="Gene3D" id="1.10.420.10">
    <property type="entry name" value="Peroxidase, domain 2"/>
    <property type="match status" value="1"/>
</dbReference>
<evidence type="ECO:0000256" key="14">
    <source>
        <dbReference type="PIRSR" id="PIRSR600823-3"/>
    </source>
</evidence>
<keyword evidence="20" id="KW-1185">Reference proteome</keyword>
<evidence type="ECO:0000313" key="20">
    <source>
        <dbReference type="Proteomes" id="UP001151752"/>
    </source>
</evidence>
<dbReference type="AlphaFoldDB" id="A0A9Q0SVA7"/>
<evidence type="ECO:0000256" key="16">
    <source>
        <dbReference type="PIRSR" id="PIRSR600823-5"/>
    </source>
</evidence>
<dbReference type="FunFam" id="1.10.520.10:FF:000001">
    <property type="entry name" value="Peroxidase"/>
    <property type="match status" value="1"/>
</dbReference>
<sequence length="276" mass="30578">MCCFFHLVHILLHKSRPASLSQEEIECTFEVASLNELLGFYIYGAIERGKKKLETIKMGRIGYFGILIIGVLAFMGSTEAHLKMGFYNKRCPKAEKIVNDFVKQHIHNAPSLAATLLRMHFHDCFVRGCDASVLLNTTSGEQPERQATPNLTLRGFDFIDRVKSLVEAECPGIVSCADILTLVARDSIVATGGPFWRVPTGRRDGLISKSSEALSKIPSPSDNFTTLQTLFANHGLDLKDLVILSGAHTIGIAHCQSFLEPAVQFHWDWRSGSSSR</sequence>
<dbReference type="PROSITE" id="PS00436">
    <property type="entry name" value="PEROXIDASE_2"/>
    <property type="match status" value="1"/>
</dbReference>
<reference evidence="19" key="1">
    <citation type="submission" date="2022-11" db="EMBL/GenBank/DDBJ databases">
        <authorList>
            <person name="Hyden B.L."/>
            <person name="Feng K."/>
            <person name="Yates T."/>
            <person name="Jawdy S."/>
            <person name="Smart L.B."/>
            <person name="Muchero W."/>
        </authorList>
    </citation>
    <scope>NUCLEOTIDE SEQUENCE</scope>
    <source>
        <tissue evidence="19">Shoot tip</tissue>
    </source>
</reference>
<comment type="cofactor">
    <cofactor evidence="14">
        <name>Ca(2+)</name>
        <dbReference type="ChEBI" id="CHEBI:29108"/>
    </cofactor>
    <text evidence="14">Binds 2 calcium ions per subunit.</text>
</comment>
<evidence type="ECO:0000313" key="19">
    <source>
        <dbReference type="EMBL" id="KAJ6691037.1"/>
    </source>
</evidence>
<dbReference type="PROSITE" id="PS50873">
    <property type="entry name" value="PEROXIDASE_4"/>
    <property type="match status" value="1"/>
</dbReference>
<dbReference type="InterPro" id="IPR019794">
    <property type="entry name" value="Peroxidases_AS"/>
</dbReference>
<evidence type="ECO:0000256" key="5">
    <source>
        <dbReference type="ARBA" id="ARBA00022559"/>
    </source>
</evidence>
<dbReference type="EMBL" id="JAPFFM010000018">
    <property type="protein sequence ID" value="KAJ6691037.1"/>
    <property type="molecule type" value="Genomic_DNA"/>
</dbReference>
<evidence type="ECO:0000256" key="10">
    <source>
        <dbReference type="ARBA" id="ARBA00023004"/>
    </source>
</evidence>
<feature type="binding site" evidence="14">
    <location>
        <position position="132"/>
    </location>
    <ligand>
        <name>Ca(2+)</name>
        <dbReference type="ChEBI" id="CHEBI:29108"/>
        <label>1</label>
    </ligand>
</feature>
<dbReference type="InterPro" id="IPR019793">
    <property type="entry name" value="Peroxidases_heam-ligand_BS"/>
</dbReference>
<keyword evidence="17" id="KW-0812">Transmembrane</keyword>
<keyword evidence="6" id="KW-0349">Heme</keyword>
<evidence type="ECO:0000256" key="3">
    <source>
        <dbReference type="ARBA" id="ARBA00006873"/>
    </source>
</evidence>
<evidence type="ECO:0000256" key="11">
    <source>
        <dbReference type="ARBA" id="ARBA00023157"/>
    </source>
</evidence>
<dbReference type="InterPro" id="IPR033905">
    <property type="entry name" value="Secretory_peroxidase"/>
</dbReference>
<dbReference type="PRINTS" id="PR00458">
    <property type="entry name" value="PEROXIDASE"/>
</dbReference>
<keyword evidence="8 14" id="KW-0106">Calcium</keyword>
<comment type="function">
    <text evidence="2">Removal of H(2)O(2), oxidation of toxic reductants, biosynthesis and degradation of lignin, suberization, auxin catabolism, response to environmental stresses such as wounding, pathogen attack and oxidative stress. These functions might be dependent on each isozyme/isoform in each plant tissue.</text>
</comment>
<dbReference type="GO" id="GO:0020037">
    <property type="term" value="F:heme binding"/>
    <property type="evidence" value="ECO:0007669"/>
    <property type="project" value="InterPro"/>
</dbReference>
<evidence type="ECO:0000259" key="18">
    <source>
        <dbReference type="PROSITE" id="PS50873"/>
    </source>
</evidence>